<name>A0A1G6DNU1_9STRE</name>
<dbReference type="Proteomes" id="UP000182508">
    <property type="component" value="Unassembled WGS sequence"/>
</dbReference>
<dbReference type="Pfam" id="PF05973">
    <property type="entry name" value="Gp49"/>
    <property type="match status" value="1"/>
</dbReference>
<dbReference type="EMBL" id="FMXP01000046">
    <property type="protein sequence ID" value="SDB46808.1"/>
    <property type="molecule type" value="Genomic_DNA"/>
</dbReference>
<dbReference type="RefSeq" id="WP_074486742.1">
    <property type="nucleotide sequence ID" value="NZ_FMXP01000046.1"/>
</dbReference>
<dbReference type="AlphaFoldDB" id="A0A1G6DNU1"/>
<dbReference type="InterPro" id="IPR009241">
    <property type="entry name" value="HigB-like"/>
</dbReference>
<keyword evidence="2" id="KW-1185">Reference proteome</keyword>
<sequence length="121" mass="14593">MHKIHFYKDKHGNQPVADYIRLLQQRKDKDSRIKAGKILEYIDMLSEHGFHLNPPYIKHLDGEIWELRPIRDRVLFAAWIDGGFILLHQFMKKSQKTPKREIEQAKRELRDILERGIDYEE</sequence>
<accession>A0A1G6DNU1</accession>
<evidence type="ECO:0000313" key="1">
    <source>
        <dbReference type="EMBL" id="SDB46808.1"/>
    </source>
</evidence>
<protein>
    <submittedName>
        <fullName evidence="1">Phage-related protein</fullName>
    </submittedName>
</protein>
<gene>
    <name evidence="1" type="ORF">SAMN02910293_02328</name>
</gene>
<reference evidence="1 2" key="1">
    <citation type="submission" date="2016-10" db="EMBL/GenBank/DDBJ databases">
        <authorList>
            <person name="de Groot N.N."/>
        </authorList>
    </citation>
    <scope>NUCLEOTIDE SEQUENCE [LARGE SCALE GENOMIC DNA]</scope>
    <source>
        <strain evidence="1 2">A-4</strain>
    </source>
</reference>
<organism evidence="1 2">
    <name type="scientific">Streptococcus henryi</name>
    <dbReference type="NCBI Taxonomy" id="439219"/>
    <lineage>
        <taxon>Bacteria</taxon>
        <taxon>Bacillati</taxon>
        <taxon>Bacillota</taxon>
        <taxon>Bacilli</taxon>
        <taxon>Lactobacillales</taxon>
        <taxon>Streptococcaceae</taxon>
        <taxon>Streptococcus</taxon>
    </lineage>
</organism>
<dbReference type="STRING" id="439219.SAMN02910293_02328"/>
<evidence type="ECO:0000313" key="2">
    <source>
        <dbReference type="Proteomes" id="UP000182508"/>
    </source>
</evidence>
<proteinExistence type="predicted"/>